<dbReference type="VEuPathDB" id="TriTrypDB:TM35_000073510"/>
<feature type="compositionally biased region" description="Polar residues" evidence="1">
    <location>
        <begin position="101"/>
        <end position="114"/>
    </location>
</feature>
<proteinExistence type="predicted"/>
<dbReference type="GeneID" id="39983577"/>
<sequence length="625" mass="69115">MHQQSSTTCFNVFPSFLQDITNNSMLIQENKENINPALLGRLSSGGMNQNCNHHDECGVRSGMRSVNCTSQPSNQHINTSLMGDCYTPVMNRHRSHHTGLTPGNNPVRQSRSGGNSYYHVNTTDLSLLAESDVRDSKNSSFFYTPDKQCNVAALPTIIGAADAVAVITTTTTTATNNTINSNTVNNSNNSNTMNAAAAARMDTVPTQPIKLSELFQECAPIGHNPHSPNMSLESILLPRSVLLDSDDDNESELEVQTGKRPRTGENVYRTNVNHHIVPISSQSPSSQGLQEQTLLFQHHHQQQQQQQVLPQQKTHSVAPVPLLFAPPQPVAHYAMMPHDVPPPEYPRNETQNTVTRVVSKTAPLIAVGGRRVPIDKLHILLRPSTPEQMSNNGKDVTFTANKTGVSAPLIPSARPMPAAVKMVSSSSSSTNMMAPVASSTQAMKRRPPSRQHETVILEFARGVQMRFKANTARCVPVVGRHYIASVRSSRSPYDNVAYEDAGVCVQVQRHHAYASPVETAMYDEKGIYDGYIVRELVAADAVRMRELEETRAVALAECRKHFRFLNLPFELVDVYCTFDRSISVVYYSIQPQEGTSGQPNVSRLMRMLQFRLQSKVYLKTITSSE</sequence>
<dbReference type="Pfam" id="PF04468">
    <property type="entry name" value="PSP1"/>
    <property type="match status" value="1"/>
</dbReference>
<reference evidence="3 4" key="1">
    <citation type="submission" date="2017-03" db="EMBL/GenBank/DDBJ databases">
        <title>An alternative strategy for trypanosome survival in the mammalian bloodstream revealed through genome and transcriptome analysis of the ubiquitous bovine parasite Trypanosoma (Megatrypanum) theileri.</title>
        <authorList>
            <person name="Kelly S."/>
            <person name="Ivens A."/>
            <person name="Mott A."/>
            <person name="O'Neill E."/>
            <person name="Emms D."/>
            <person name="Macleod O."/>
            <person name="Voorheis P."/>
            <person name="Matthews J."/>
            <person name="Matthews K."/>
            <person name="Carrington M."/>
        </authorList>
    </citation>
    <scope>NUCLEOTIDE SEQUENCE [LARGE SCALE GENOMIC DNA]</scope>
    <source>
        <strain evidence="3">Edinburgh</strain>
    </source>
</reference>
<evidence type="ECO:0000313" key="4">
    <source>
        <dbReference type="Proteomes" id="UP000192257"/>
    </source>
</evidence>
<evidence type="ECO:0000256" key="1">
    <source>
        <dbReference type="SAM" id="MobiDB-lite"/>
    </source>
</evidence>
<dbReference type="Proteomes" id="UP000192257">
    <property type="component" value="Unassembled WGS sequence"/>
</dbReference>
<feature type="domain" description="PSP1 C-terminal" evidence="2">
    <location>
        <begin position="530"/>
        <end position="621"/>
    </location>
</feature>
<protein>
    <submittedName>
        <fullName evidence="3">Putative ESAG8-associated protein</fullName>
    </submittedName>
</protein>
<organism evidence="3 4">
    <name type="scientific">Trypanosoma theileri</name>
    <dbReference type="NCBI Taxonomy" id="67003"/>
    <lineage>
        <taxon>Eukaryota</taxon>
        <taxon>Discoba</taxon>
        <taxon>Euglenozoa</taxon>
        <taxon>Kinetoplastea</taxon>
        <taxon>Metakinetoplastina</taxon>
        <taxon>Trypanosomatida</taxon>
        <taxon>Trypanosomatidae</taxon>
        <taxon>Trypanosoma</taxon>
    </lineage>
</organism>
<dbReference type="PROSITE" id="PS51411">
    <property type="entry name" value="PSP1_C"/>
    <property type="match status" value="1"/>
</dbReference>
<dbReference type="AlphaFoldDB" id="A0A1X0P1W7"/>
<feature type="region of interest" description="Disordered" evidence="1">
    <location>
        <begin position="92"/>
        <end position="114"/>
    </location>
</feature>
<dbReference type="RefSeq" id="XP_028884993.1">
    <property type="nucleotide sequence ID" value="XM_029023797.1"/>
</dbReference>
<gene>
    <name evidence="3" type="ORF">TM35_000073510</name>
</gene>
<keyword evidence="4" id="KW-1185">Reference proteome</keyword>
<evidence type="ECO:0000259" key="2">
    <source>
        <dbReference type="PROSITE" id="PS51411"/>
    </source>
</evidence>
<evidence type="ECO:0000313" key="3">
    <source>
        <dbReference type="EMBL" id="ORC90927.1"/>
    </source>
</evidence>
<comment type="caution">
    <text evidence="3">The sequence shown here is derived from an EMBL/GenBank/DDBJ whole genome shotgun (WGS) entry which is preliminary data.</text>
</comment>
<dbReference type="InterPro" id="IPR007557">
    <property type="entry name" value="PSP1_C"/>
</dbReference>
<accession>A0A1X0P1W7</accession>
<dbReference type="EMBL" id="NBCO01000007">
    <property type="protein sequence ID" value="ORC90927.1"/>
    <property type="molecule type" value="Genomic_DNA"/>
</dbReference>
<name>A0A1X0P1W7_9TRYP</name>
<dbReference type="OrthoDB" id="273201at2759"/>